<dbReference type="RefSeq" id="XP_070854753.1">
    <property type="nucleotide sequence ID" value="XM_070998652.1"/>
</dbReference>
<dbReference type="PANTHER" id="PTHR47331">
    <property type="entry name" value="PHD-TYPE DOMAIN-CONTAINING PROTEIN"/>
    <property type="match status" value="1"/>
</dbReference>
<evidence type="ECO:0000313" key="2">
    <source>
        <dbReference type="Proteomes" id="UP001652628"/>
    </source>
</evidence>
<dbReference type="Pfam" id="PF05380">
    <property type="entry name" value="Peptidase_A17"/>
    <property type="match status" value="1"/>
</dbReference>
<protein>
    <recommendedName>
        <fullName evidence="1">DUF5641 domain-containing protein</fullName>
    </recommendedName>
</protein>
<organism evidence="2 3">
    <name type="scientific">Drosophila suzukii</name>
    <name type="common">Spotted-wing drosophila fruit fly</name>
    <dbReference type="NCBI Taxonomy" id="28584"/>
    <lineage>
        <taxon>Eukaryota</taxon>
        <taxon>Metazoa</taxon>
        <taxon>Ecdysozoa</taxon>
        <taxon>Arthropoda</taxon>
        <taxon>Hexapoda</taxon>
        <taxon>Insecta</taxon>
        <taxon>Pterygota</taxon>
        <taxon>Neoptera</taxon>
        <taxon>Endopterygota</taxon>
        <taxon>Diptera</taxon>
        <taxon>Brachycera</taxon>
        <taxon>Muscomorpha</taxon>
        <taxon>Ephydroidea</taxon>
        <taxon>Drosophilidae</taxon>
        <taxon>Drosophila</taxon>
        <taxon>Sophophora</taxon>
    </lineage>
</organism>
<dbReference type="SUPFAM" id="SSF53098">
    <property type="entry name" value="Ribonuclease H-like"/>
    <property type="match status" value="1"/>
</dbReference>
<reference evidence="2" key="1">
    <citation type="submission" date="2025-05" db="UniProtKB">
        <authorList>
            <consortium name="RefSeq"/>
        </authorList>
    </citation>
    <scope>NUCLEOTIDE SEQUENCE [LARGE SCALE GENOMIC DNA]</scope>
</reference>
<dbReference type="Gene3D" id="3.30.420.10">
    <property type="entry name" value="Ribonuclease H-like superfamily/Ribonuclease H"/>
    <property type="match status" value="1"/>
</dbReference>
<dbReference type="Proteomes" id="UP001652628">
    <property type="component" value="Chromosome 2"/>
</dbReference>
<accession>A0ABM4TXR6</accession>
<dbReference type="InterPro" id="IPR036397">
    <property type="entry name" value="RNaseH_sf"/>
</dbReference>
<reference evidence="3" key="2">
    <citation type="submission" date="2025-08" db="UniProtKB">
        <authorList>
            <consortium name="RefSeq"/>
        </authorList>
    </citation>
    <scope>IDENTIFICATION</scope>
</reference>
<dbReference type="Pfam" id="PF18701">
    <property type="entry name" value="DUF5641"/>
    <property type="match status" value="1"/>
</dbReference>
<feature type="domain" description="DUF5641" evidence="1">
    <location>
        <begin position="586"/>
        <end position="664"/>
    </location>
</feature>
<dbReference type="InterPro" id="IPR012337">
    <property type="entry name" value="RNaseH-like_sf"/>
</dbReference>
<dbReference type="InterPro" id="IPR008042">
    <property type="entry name" value="Retrotrans_Pao"/>
</dbReference>
<gene>
    <name evidence="3" type="primary">LOC139354421</name>
</gene>
<dbReference type="InterPro" id="IPR040676">
    <property type="entry name" value="DUF5641"/>
</dbReference>
<evidence type="ECO:0000259" key="1">
    <source>
        <dbReference type="Pfam" id="PF18701"/>
    </source>
</evidence>
<proteinExistence type="predicted"/>
<sequence>MAIISAESTDEYGEIVTRIDLLNEVWKEFNQFSDCIALHEEVEGYVDPEIDNAVYEAKYLRASAILKERSNDLQPGTSTSDWDDPLPTKLADTWLKWRVDLDTLQKFQLPRFNIELHGFSDASTKEYAAVVKAWRPADCASRGLMAADLIDFHLWWNGPLWLREQDQYLVKLNDSHFGLSLSDKRIQGEVKSNCLATVAVATQVHPLDELIARVSSWLKLVHIVAYVKRFIQRTQNPSCDRASRALTFEEIKAARIICIKHAQRCFHEDYQLLLAKKPLRNRSQLVKLAPMIDKNDLLRVGGRLHQSKLSREAKHPVFLPKTHRISKLILEYEHRVNLPPGVSSLFVIVRQRFWIIGARNLIRRITHDCLCCFRQRHHTAQQQMVDLPSVRVTQALPFVNTGCDYAGPIFLKDAKVRKPRFSKGFICLFVCMVTSAIYLELVTDLTTETFLSALQRFISLRGKCSKIYSDNGTNFIGAKRSLNEMEELLSSQRHMNIVTSTRADDGIQWELIPPRAPHWGGKWESAVRCVKLHLRRVTGKLNAHLRTNAHLASSNQRTHFLIGRPLTTVPDPDLSHIPVGRLGYGQSIQAMLQGFWKKWHQEYLTTLQQRPKWSTSTPNLSIDDVVLVKESNTPPASWHIARVMETYPGKDNLIRAVKLKTSQER</sequence>
<evidence type="ECO:0000313" key="3">
    <source>
        <dbReference type="RefSeq" id="XP_070854753.1"/>
    </source>
</evidence>
<keyword evidence="2" id="KW-1185">Reference proteome</keyword>
<dbReference type="GeneID" id="139354421"/>
<name>A0ABM4TXR6_DROSZ</name>